<dbReference type="GO" id="GO:0005730">
    <property type="term" value="C:nucleolus"/>
    <property type="evidence" value="ECO:0007669"/>
    <property type="project" value="TreeGrafter"/>
</dbReference>
<sequence>MEPYNPFYHNWVNAAPEIGFSEKLPFGYDQVFAPWATRRYPLSIQGLHEELIDVYNWLRPSQIETKIRYQVFEKVTKTISERWANLDGLRVSVFGSLRTKLFLPSSDIDVLVEYEANEQTEPANEIIKATAATFLHNNGFTDVSTLTDTPVPIIKVVDKDTKISIDISFNTQQGVRAAEHFEKVRDEFPSLEPLVFFLKQYLSERLLNYTFRGGLSSYGLILMTNYDHLRYLGYEDPRVNLGILLLRFLEIFALEFNYSDLEIKVKEKQYVRKSEEVADRNNYLSIEDPLLAGNDVGRSTYNIQSVRFAFEKALISLKSVLIPDRPISARWKSHYRGSILGNLLTFKQEQIEYRLWLKGFTLKWVGTEPRTAENDSALLLVPPLDLDYVKRLLDYMKLSKRINIVHPAEALKTNSTPVLFVHTEASGFCSSSSITDRSENEGNISMETIELPTRQEELSDSGEIRKPDDGDLSSDGWEDVKMRKQNKKISQKCHSNVRF</sequence>
<dbReference type="GO" id="GO:0046872">
    <property type="term" value="F:metal ion binding"/>
    <property type="evidence" value="ECO:0007669"/>
    <property type="project" value="UniProtKB-KW"/>
</dbReference>
<evidence type="ECO:0000256" key="3">
    <source>
        <dbReference type="SAM" id="MobiDB-lite"/>
    </source>
</evidence>
<dbReference type="PANTHER" id="PTHR23092">
    <property type="entry name" value="POLY(A) RNA POLYMERASE"/>
    <property type="match status" value="1"/>
</dbReference>
<dbReference type="Gene3D" id="3.30.460.10">
    <property type="entry name" value="Beta Polymerase, domain 2"/>
    <property type="match status" value="1"/>
</dbReference>
<dbReference type="Gene3D" id="1.10.1410.10">
    <property type="match status" value="1"/>
</dbReference>
<dbReference type="WBParaSite" id="MBELARI_LOCUS11791">
    <property type="protein sequence ID" value="MBELARI_LOCUS11791"/>
    <property type="gene ID" value="MBELARI_LOCUS11791"/>
</dbReference>
<organism evidence="6 7">
    <name type="scientific">Mesorhabditis belari</name>
    <dbReference type="NCBI Taxonomy" id="2138241"/>
    <lineage>
        <taxon>Eukaryota</taxon>
        <taxon>Metazoa</taxon>
        <taxon>Ecdysozoa</taxon>
        <taxon>Nematoda</taxon>
        <taxon>Chromadorea</taxon>
        <taxon>Rhabditida</taxon>
        <taxon>Rhabditina</taxon>
        <taxon>Rhabditomorpha</taxon>
        <taxon>Rhabditoidea</taxon>
        <taxon>Rhabditidae</taxon>
        <taxon>Mesorhabditinae</taxon>
        <taxon>Mesorhabditis</taxon>
    </lineage>
</organism>
<accession>A0AAF3ECV6</accession>
<evidence type="ECO:0000256" key="2">
    <source>
        <dbReference type="ARBA" id="ARBA00022842"/>
    </source>
</evidence>
<protein>
    <recommendedName>
        <fullName evidence="8">Polynucleotide adenylyltransferase</fullName>
    </recommendedName>
</protein>
<keyword evidence="1" id="KW-0479">Metal-binding</keyword>
<dbReference type="SUPFAM" id="SSF81301">
    <property type="entry name" value="Nucleotidyltransferase"/>
    <property type="match status" value="1"/>
</dbReference>
<feature type="compositionally biased region" description="Basic and acidic residues" evidence="3">
    <location>
        <begin position="453"/>
        <end position="469"/>
    </location>
</feature>
<evidence type="ECO:0000256" key="1">
    <source>
        <dbReference type="ARBA" id="ARBA00022723"/>
    </source>
</evidence>
<dbReference type="GO" id="GO:0003729">
    <property type="term" value="F:mRNA binding"/>
    <property type="evidence" value="ECO:0007669"/>
    <property type="project" value="TreeGrafter"/>
</dbReference>
<dbReference type="Pfam" id="PF03828">
    <property type="entry name" value="PAP_assoc"/>
    <property type="match status" value="1"/>
</dbReference>
<proteinExistence type="predicted"/>
<dbReference type="InterPro" id="IPR045862">
    <property type="entry name" value="Trf4-like"/>
</dbReference>
<dbReference type="Pfam" id="PF22600">
    <property type="entry name" value="MTPAP-like_central"/>
    <property type="match status" value="1"/>
</dbReference>
<dbReference type="CDD" id="cd05402">
    <property type="entry name" value="NT_PAP_TUTase"/>
    <property type="match status" value="1"/>
</dbReference>
<dbReference type="GO" id="GO:0031499">
    <property type="term" value="C:TRAMP complex"/>
    <property type="evidence" value="ECO:0007669"/>
    <property type="project" value="TreeGrafter"/>
</dbReference>
<evidence type="ECO:0000259" key="5">
    <source>
        <dbReference type="Pfam" id="PF22600"/>
    </source>
</evidence>
<dbReference type="PANTHER" id="PTHR23092:SF15">
    <property type="entry name" value="INACTIVE NON-CANONICAL POLY(A) RNA POLYMERASE PROTEIN TRF4-2-RELATED"/>
    <property type="match status" value="1"/>
</dbReference>
<dbReference type="AlphaFoldDB" id="A0AAF3ECV6"/>
<evidence type="ECO:0000313" key="6">
    <source>
        <dbReference type="Proteomes" id="UP000887575"/>
    </source>
</evidence>
<dbReference type="GO" id="GO:1990817">
    <property type="term" value="F:poly(A) RNA polymerase activity"/>
    <property type="evidence" value="ECO:0007669"/>
    <property type="project" value="InterPro"/>
</dbReference>
<dbReference type="SUPFAM" id="SSF81631">
    <property type="entry name" value="PAP/OAS1 substrate-binding domain"/>
    <property type="match status" value="1"/>
</dbReference>
<evidence type="ECO:0000313" key="7">
    <source>
        <dbReference type="WBParaSite" id="MBELARI_LOCUS11791"/>
    </source>
</evidence>
<evidence type="ECO:0008006" key="8">
    <source>
        <dbReference type="Google" id="ProtNLM"/>
    </source>
</evidence>
<dbReference type="InterPro" id="IPR043519">
    <property type="entry name" value="NT_sf"/>
</dbReference>
<feature type="domain" description="PAP-associated" evidence="4">
    <location>
        <begin position="240"/>
        <end position="290"/>
    </location>
</feature>
<keyword evidence="2" id="KW-0460">Magnesium</keyword>
<dbReference type="InterPro" id="IPR002058">
    <property type="entry name" value="PAP_assoc"/>
</dbReference>
<feature type="region of interest" description="Disordered" evidence="3">
    <location>
        <begin position="449"/>
        <end position="478"/>
    </location>
</feature>
<keyword evidence="6" id="KW-1185">Reference proteome</keyword>
<dbReference type="Proteomes" id="UP000887575">
    <property type="component" value="Unassembled WGS sequence"/>
</dbReference>
<dbReference type="GO" id="GO:0043634">
    <property type="term" value="P:polyadenylation-dependent ncRNA catabolic process"/>
    <property type="evidence" value="ECO:0007669"/>
    <property type="project" value="TreeGrafter"/>
</dbReference>
<name>A0AAF3ECV6_9BILA</name>
<dbReference type="InterPro" id="IPR054708">
    <property type="entry name" value="MTPAP-like_central"/>
</dbReference>
<feature type="domain" description="Poly(A) RNA polymerase mitochondrial-like central palm" evidence="5">
    <location>
        <begin position="47"/>
        <end position="178"/>
    </location>
</feature>
<evidence type="ECO:0000259" key="4">
    <source>
        <dbReference type="Pfam" id="PF03828"/>
    </source>
</evidence>
<dbReference type="GO" id="GO:0031123">
    <property type="term" value="P:RNA 3'-end processing"/>
    <property type="evidence" value="ECO:0007669"/>
    <property type="project" value="TreeGrafter"/>
</dbReference>
<reference evidence="7" key="1">
    <citation type="submission" date="2024-02" db="UniProtKB">
        <authorList>
            <consortium name="WormBaseParasite"/>
        </authorList>
    </citation>
    <scope>IDENTIFICATION</scope>
</reference>